<dbReference type="EMBL" id="CAVLGL010000082">
    <property type="protein sequence ID" value="CAK1588191.1"/>
    <property type="molecule type" value="Genomic_DNA"/>
</dbReference>
<feature type="compositionally biased region" description="Basic and acidic residues" evidence="1">
    <location>
        <begin position="817"/>
        <end position="841"/>
    </location>
</feature>
<feature type="compositionally biased region" description="Basic residues" evidence="1">
    <location>
        <begin position="1089"/>
        <end position="1101"/>
    </location>
</feature>
<evidence type="ECO:0000313" key="2">
    <source>
        <dbReference type="EMBL" id="CAK1588191.1"/>
    </source>
</evidence>
<sequence>MAPKKDKDRNDENNWRTYIEEAVLNEDNWQVKVVVFEAVGNEQEALYLNKFETYAQQEKRFVIKNICKSETMFMINQLGGEKKVKDENMRIFEEGYMYLKEKKDVAPDVLALIIKYLILKMKEEYMFVQHQKLVVKEGMRKESFTMIDRAEVKNNISGQGVTPNETVQSSPTKSKEKKSESEPVHPSAHTDEGKKYGTLLRTRGEEWRDKIYVDDYPLDGPNLYVAITGFIEAYLVENLMKIGVAVTAIVQIKIDPVYNEISSGLFAGPKRGHSATQLMIEKSCVFWETLQQLRLSKSSADLYKNIAFIVFTPPYRNNETLSSSSEKIYDDMSYLMYDIQDLTRQHIHYLDSMDIKYIPTESKNEYILKYYYHYMDKIPLECVSIFFILQSMLQTVCVSHPNNQISSRSSLSTISTLIQSRIKNQDNCEMAETLTMEVFKILSKHSFNKKKYRVTCGEEYDNFKEPVMIKYGDCVKCTTFHLENIDLEDIVRSSLVHMPFCNLWKNQTYPSDNSKAKLNFHLDALLSCFDRDNVNDSMLNRLIHILSFRKLYDNRSSLKEQHIPSTTLPEFKRMYLKRSILAEPIPKSPSLFWTSSTSSPPCPTLVRSESYSKVFSNRSDSEIQNVELLFNCPDLSELISATEILNNKPLEHLVDDYDYFEDFSDTSALLVLHEAFTKFNCLNYKYCDVTDNFVFMFYNNHDSDGILYDEWRCHLVTPVCLQDFFDFVLEEQFRWIQDEEKIHDDSIALKIKLECNESMEQVTSKSCVENFALESELLIKGSIKYHERTDIDYLSNEDIDSNEFSIKNNSLSTRSTAADRKSSRPEKTLAQDSKKKVKETVGDSNLDVASDNQTNVKPFSGYNLGDRRVEIFGKDSAYFSKDGTKVFSNYTITIPVNMEHLILKIISGNCNNEFLMHKSLGDVTQSQCSNTSESFRIISKDQVLIYVRKNLYKIPTFDNSSFIKPELKESLSNTKMSKNSGMNAYFNELIFYSFSITWPNGLIIESVHENNSQAISHIKQFFVSSKAHSDEDMRCISSNGEVIVFKKSGIIKVFRPDGTCHKITKYGKRLVYPNIIDDSRSTISSDKGNKRKDKSKVKLNRSSKSSKNSIDHNEILPEKEQLIYDLFIEDFETIDSSGIKHTWVSDSLIATEKLLVRNATDYYLGEVLSRRVDGTKMLLNQDGVLVISFPDDTKITTTCFIENEEIYPDWSESDHCLFNTNVFGSDLKSKDWLSGKSFTSTSTSNSLNSNKSSKVDKRKSENRTDGYVSVQVIYIIEHTNFATITIDKASEKITIESPNKTSLSIDNTNQYAFSLDESTSAAFDGEYLDIKFDACSPCESSTNCRVKINNTKNNSKDRTWLSMNDSFYKKIVIDEEGTIKLVDELNKKDENQTNDATHSHAENSSVISDKNAPVRGTYKEIFDPKMLRFFVFNRDVSCSELVHRDLVEQYKDHYQKQPWCTINEYDTFGDYRCLLSFLTPIQLTETEKWLMPSKYTHKPKQLKYKDLKIDVGKGFYHWMRPYERFEPTPTKLENLTLPRLPRAYILRTLEQQWSEETRGKLKGAKELVGAVLRYRRLMESECQKILEVPIRDPRTAEERRADQKLQDIAHRMYEDLKNQLADDIQSRAKPTITTKARSPRQKSVRSDTDEVTCEDLKKSWHEKQAEYLSEIEEIVQPSPNLQRYWRLRAEEKKEEEFYKKLLREEYVPPYFRNMLGGAAWSDINQAAGDAVALAEHKTCGCVFRGASAAAAGTTEHLGE</sequence>
<feature type="region of interest" description="Disordered" evidence="1">
    <location>
        <begin position="1082"/>
        <end position="1111"/>
    </location>
</feature>
<feature type="compositionally biased region" description="Basic and acidic residues" evidence="1">
    <location>
        <begin position="173"/>
        <end position="195"/>
    </location>
</feature>
<proteinExistence type="predicted"/>
<accession>A0AAV1KYK9</accession>
<dbReference type="PANTHER" id="PTHR21963:SF1">
    <property type="entry name" value="SPERM-ASSOCIATED ANTIGEN 17"/>
    <property type="match status" value="1"/>
</dbReference>
<feature type="region of interest" description="Disordered" evidence="1">
    <location>
        <begin position="1238"/>
        <end position="1260"/>
    </location>
</feature>
<dbReference type="GO" id="GO:0003351">
    <property type="term" value="P:epithelial cilium movement involved in extracellular fluid movement"/>
    <property type="evidence" value="ECO:0007669"/>
    <property type="project" value="TreeGrafter"/>
</dbReference>
<dbReference type="PANTHER" id="PTHR21963">
    <property type="entry name" value="PF6"/>
    <property type="match status" value="1"/>
</dbReference>
<dbReference type="GO" id="GO:1990716">
    <property type="term" value="C:axonemal central apparatus"/>
    <property type="evidence" value="ECO:0007669"/>
    <property type="project" value="TreeGrafter"/>
</dbReference>
<reference evidence="2 3" key="1">
    <citation type="submission" date="2023-11" db="EMBL/GenBank/DDBJ databases">
        <authorList>
            <person name="Hedman E."/>
            <person name="Englund M."/>
            <person name="Stromberg M."/>
            <person name="Nyberg Akerstrom W."/>
            <person name="Nylinder S."/>
            <person name="Jareborg N."/>
            <person name="Kallberg Y."/>
            <person name="Kronander E."/>
        </authorList>
    </citation>
    <scope>NUCLEOTIDE SEQUENCE [LARGE SCALE GENOMIC DNA]</scope>
</reference>
<feature type="region of interest" description="Disordered" evidence="1">
    <location>
        <begin position="155"/>
        <end position="195"/>
    </location>
</feature>
<gene>
    <name evidence="2" type="ORF">PARMNEM_LOCUS8856</name>
</gene>
<keyword evidence="3" id="KW-1185">Reference proteome</keyword>
<feature type="compositionally biased region" description="Low complexity" evidence="1">
    <location>
        <begin position="1238"/>
        <end position="1252"/>
    </location>
</feature>
<name>A0AAV1KYK9_9NEOP</name>
<evidence type="ECO:0008006" key="4">
    <source>
        <dbReference type="Google" id="ProtNLM"/>
    </source>
</evidence>
<dbReference type="GO" id="GO:1904158">
    <property type="term" value="P:axonemal central apparatus assembly"/>
    <property type="evidence" value="ECO:0007669"/>
    <property type="project" value="TreeGrafter"/>
</dbReference>
<feature type="region of interest" description="Disordered" evidence="1">
    <location>
        <begin position="1625"/>
        <end position="1650"/>
    </location>
</feature>
<protein>
    <recommendedName>
        <fullName evidence="4">Sperm-associated antigen 17</fullName>
    </recommendedName>
</protein>
<feature type="compositionally biased region" description="Polar residues" evidence="1">
    <location>
        <begin position="155"/>
        <end position="168"/>
    </location>
</feature>
<evidence type="ECO:0000313" key="3">
    <source>
        <dbReference type="Proteomes" id="UP001314205"/>
    </source>
</evidence>
<dbReference type="InterPro" id="IPR026173">
    <property type="entry name" value="SPAG17"/>
</dbReference>
<dbReference type="GO" id="GO:0005576">
    <property type="term" value="C:extracellular region"/>
    <property type="evidence" value="ECO:0007669"/>
    <property type="project" value="GOC"/>
</dbReference>
<comment type="caution">
    <text evidence="2">The sequence shown here is derived from an EMBL/GenBank/DDBJ whole genome shotgun (WGS) entry which is preliminary data.</text>
</comment>
<dbReference type="Proteomes" id="UP001314205">
    <property type="component" value="Unassembled WGS sequence"/>
</dbReference>
<evidence type="ECO:0000256" key="1">
    <source>
        <dbReference type="SAM" id="MobiDB-lite"/>
    </source>
</evidence>
<organism evidence="2 3">
    <name type="scientific">Parnassius mnemosyne</name>
    <name type="common">clouded apollo</name>
    <dbReference type="NCBI Taxonomy" id="213953"/>
    <lineage>
        <taxon>Eukaryota</taxon>
        <taxon>Metazoa</taxon>
        <taxon>Ecdysozoa</taxon>
        <taxon>Arthropoda</taxon>
        <taxon>Hexapoda</taxon>
        <taxon>Insecta</taxon>
        <taxon>Pterygota</taxon>
        <taxon>Neoptera</taxon>
        <taxon>Endopterygota</taxon>
        <taxon>Lepidoptera</taxon>
        <taxon>Glossata</taxon>
        <taxon>Ditrysia</taxon>
        <taxon>Papilionoidea</taxon>
        <taxon>Papilionidae</taxon>
        <taxon>Parnassiinae</taxon>
        <taxon>Parnassini</taxon>
        <taxon>Parnassius</taxon>
        <taxon>Driopa</taxon>
    </lineage>
</organism>
<feature type="region of interest" description="Disordered" evidence="1">
    <location>
        <begin position="815"/>
        <end position="846"/>
    </location>
</feature>